<keyword evidence="2" id="KW-0802">TPR repeat</keyword>
<dbReference type="Pfam" id="PF13424">
    <property type="entry name" value="TPR_12"/>
    <property type="match status" value="1"/>
</dbReference>
<dbReference type="SMART" id="SM00028">
    <property type="entry name" value="TPR"/>
    <property type="match status" value="4"/>
</dbReference>
<dbReference type="Pfam" id="PF13374">
    <property type="entry name" value="TPR_10"/>
    <property type="match status" value="2"/>
</dbReference>
<accession>A0ABQ6MSI6</accession>
<gene>
    <name evidence="3" type="ORF">TeGR_g4310</name>
</gene>
<dbReference type="EMBL" id="BRYB01004462">
    <property type="protein sequence ID" value="GMI31480.1"/>
    <property type="molecule type" value="Genomic_DNA"/>
</dbReference>
<dbReference type="InterPro" id="IPR019734">
    <property type="entry name" value="TPR_rpt"/>
</dbReference>
<evidence type="ECO:0000256" key="1">
    <source>
        <dbReference type="ARBA" id="ARBA00022737"/>
    </source>
</evidence>
<dbReference type="PANTHER" id="PTHR45641">
    <property type="entry name" value="TETRATRICOPEPTIDE REPEAT PROTEIN (AFU_ORTHOLOGUE AFUA_6G03870)"/>
    <property type="match status" value="1"/>
</dbReference>
<name>A0ABQ6MSI6_9STRA</name>
<evidence type="ECO:0000313" key="3">
    <source>
        <dbReference type="EMBL" id="GMI31480.1"/>
    </source>
</evidence>
<dbReference type="InterPro" id="IPR011990">
    <property type="entry name" value="TPR-like_helical_dom_sf"/>
</dbReference>
<evidence type="ECO:0000256" key="2">
    <source>
        <dbReference type="ARBA" id="ARBA00022803"/>
    </source>
</evidence>
<organism evidence="3 4">
    <name type="scientific">Tetraparma gracilis</name>
    <dbReference type="NCBI Taxonomy" id="2962635"/>
    <lineage>
        <taxon>Eukaryota</taxon>
        <taxon>Sar</taxon>
        <taxon>Stramenopiles</taxon>
        <taxon>Ochrophyta</taxon>
        <taxon>Bolidophyceae</taxon>
        <taxon>Parmales</taxon>
        <taxon>Triparmaceae</taxon>
        <taxon>Tetraparma</taxon>
    </lineage>
</organism>
<evidence type="ECO:0000313" key="4">
    <source>
        <dbReference type="Proteomes" id="UP001165060"/>
    </source>
</evidence>
<keyword evidence="4" id="KW-1185">Reference proteome</keyword>
<dbReference type="Gene3D" id="1.25.40.10">
    <property type="entry name" value="Tetratricopeptide repeat domain"/>
    <property type="match status" value="2"/>
</dbReference>
<proteinExistence type="predicted"/>
<protein>
    <recommendedName>
        <fullName evidence="5">Kinesin light chain</fullName>
    </recommendedName>
</protein>
<comment type="caution">
    <text evidence="3">The sequence shown here is derived from an EMBL/GenBank/DDBJ whole genome shotgun (WGS) entry which is preliminary data.</text>
</comment>
<keyword evidence="1" id="KW-0677">Repeat</keyword>
<dbReference type="PANTHER" id="PTHR45641:SF19">
    <property type="entry name" value="NEPHROCYSTIN-3"/>
    <property type="match status" value="1"/>
</dbReference>
<dbReference type="Proteomes" id="UP001165060">
    <property type="component" value="Unassembled WGS sequence"/>
</dbReference>
<evidence type="ECO:0008006" key="5">
    <source>
        <dbReference type="Google" id="ProtNLM"/>
    </source>
</evidence>
<reference evidence="3 4" key="1">
    <citation type="journal article" date="2023" name="Commun. Biol.">
        <title>Genome analysis of Parmales, the sister group of diatoms, reveals the evolutionary specialization of diatoms from phago-mixotrophs to photoautotrophs.</title>
        <authorList>
            <person name="Ban H."/>
            <person name="Sato S."/>
            <person name="Yoshikawa S."/>
            <person name="Yamada K."/>
            <person name="Nakamura Y."/>
            <person name="Ichinomiya M."/>
            <person name="Sato N."/>
            <person name="Blanc-Mathieu R."/>
            <person name="Endo H."/>
            <person name="Kuwata A."/>
            <person name="Ogata H."/>
        </authorList>
    </citation>
    <scope>NUCLEOTIDE SEQUENCE [LARGE SCALE GENOMIC DNA]</scope>
</reference>
<sequence>MIQDDARNAGIQFFEPAAGGGRGAKMGRPKALLNVVSISDDNAGAGDGASNRKNRVELQAHSANNAVGNLALSALGKKRTSAMGVQNNKGGLWGKAKNLAISKHESVYVAFDTAEDKDLWYGAVKLSLPMCSKTMEIYSSAMIESSLNWIKNNLGKLAKENAVKVGSIGNKQQAGGRVMQTENPEKVGDDLSDLAYRAETCNPSFSAVLASAAEQGGSSEGFVHRRPTDAELQDCCYDKFGGIPLHVTSVVCCSLVCDTAGGLSRCYNALVRGEKDVGNGQKVRWSAKQTANQFGKDTCKSAYKTVRVLVEVYPVEIKAPFVIQVDLHLKAMLACIRPSTNGPDSPLSLFADHIFAGKAQASKELQYRQACYELAVENSRLEKREIKEHYVKEIEHIHDQEVLLRKASLKQDKDKQLAHASLSLTLALVLRRHFNALGNARLMSEKVLPLFESAELIRAEALGNSHPLTLTAINSYAVLLRKLGKYDEAFGAFKRALNALEQSVGADDNKTTACCHNIGMVLHVQGKSEEAVKYLRRDVDALHRKLGPAHADTLESTAHLIKIMESIKGDPFKKEKMQLKARQLEGELSTHGAGSVEYLDAVHSLAETLIHEGEFDEAARQLKGAIQLYEKSHATDHHEIVNALLVCKNNLGMALNFKGDKAGAEKAFKSCEKGYLHDPKHGPGHVSTALVRNNLAMMILESKPNNERKQAAQKALEDGIEGLQGELQKMSEARILSKNKSIQQKQKGFAKRMSSSLSSFAFATSSSELGPTLNQDKGEVEDVLAVLKNNLASSRGGDSSAMDELRAHIKKNEKKFGKQSSDVLLDCHNLAVSLVDASKETSDEGLKKAYMKEAMDMAKRISDGVAKNGESAHFKVEDGVRWGNWLARKKGLNLLSAGFVDLDSHTFSNAITTVAPVPPHSFQSLLVDVDTLIPVYLYLPLMAAINFFDVPITVALSPVTEAKVESGCLDELPSFPLALTYLPQHAYHAVRGAATFSGLI</sequence>
<dbReference type="SUPFAM" id="SSF48452">
    <property type="entry name" value="TPR-like"/>
    <property type="match status" value="2"/>
</dbReference>